<dbReference type="RefSeq" id="WP_182091540.1">
    <property type="nucleotide sequence ID" value="NZ_CP059540.1"/>
</dbReference>
<protein>
    <submittedName>
        <fullName evidence="2">Uncharacterized protein</fullName>
    </submittedName>
</protein>
<evidence type="ECO:0000313" key="3">
    <source>
        <dbReference type="Proteomes" id="UP000514716"/>
    </source>
</evidence>
<dbReference type="KEGG" id="pdec:H1Q58_11430"/>
<evidence type="ECO:0000313" key="2">
    <source>
        <dbReference type="EMBL" id="QMT16580.1"/>
    </source>
</evidence>
<evidence type="ECO:0000256" key="1">
    <source>
        <dbReference type="SAM" id="Phobius"/>
    </source>
</evidence>
<accession>A0A7D7RDI3</accession>
<sequence length="289" mass="33371">MFRKIIILTLTLFFMALIIFTAVMFLKNEETLYTYEDVTLSIDKPTFITLGDAQITTDGDVTTNTYPLTFLSLSVGSLTITEETLPNGDIFLFDKAENTSWMPITFSVNRSGLGDAMITHWNEEPMLQQEEAVYGTDATRNPFGVVRSTDTETLVGNVYVSRTLSLGNGERVQELRHEIYNFPVDEGVMEKSLWLPPKHQSESWMLISTEALFDSPETETEWVQFANENRRAQFNWLTADGPRQKMELTDDLRTELAYMIPEQPDSVYREWFEKTSSRFFDSMERYINE</sequence>
<dbReference type="EMBL" id="CP059540">
    <property type="protein sequence ID" value="QMT16580.1"/>
    <property type="molecule type" value="Genomic_DNA"/>
</dbReference>
<gene>
    <name evidence="2" type="ORF">H1Q58_11430</name>
</gene>
<keyword evidence="1" id="KW-1133">Transmembrane helix</keyword>
<reference evidence="2 3" key="1">
    <citation type="submission" date="2020-07" db="EMBL/GenBank/DDBJ databases">
        <title>Screening of a cold-adapted Planococcus bacterium producing protease in traditional shrimp paste and protease identification by genome sequencing.</title>
        <authorList>
            <person name="Gao R."/>
            <person name="Leng W."/>
            <person name="Chu Q."/>
            <person name="Wu X."/>
            <person name="Liu H."/>
            <person name="Li X."/>
        </authorList>
    </citation>
    <scope>NUCLEOTIDE SEQUENCE [LARGE SCALE GENOMIC DNA]</scope>
    <source>
        <strain evidence="2 3">XJ11</strain>
    </source>
</reference>
<keyword evidence="3" id="KW-1185">Reference proteome</keyword>
<name>A0A7D7RDI3_PLAMR</name>
<feature type="transmembrane region" description="Helical" evidence="1">
    <location>
        <begin position="5"/>
        <end position="26"/>
    </location>
</feature>
<organism evidence="2 3">
    <name type="scientific">Planococcus maritimus</name>
    <dbReference type="NCBI Taxonomy" id="192421"/>
    <lineage>
        <taxon>Bacteria</taxon>
        <taxon>Bacillati</taxon>
        <taxon>Bacillota</taxon>
        <taxon>Bacilli</taxon>
        <taxon>Bacillales</taxon>
        <taxon>Caryophanaceae</taxon>
        <taxon>Planococcus</taxon>
    </lineage>
</organism>
<proteinExistence type="predicted"/>
<dbReference type="AlphaFoldDB" id="A0A7D7RDI3"/>
<keyword evidence="1" id="KW-0812">Transmembrane</keyword>
<dbReference type="Proteomes" id="UP000514716">
    <property type="component" value="Chromosome"/>
</dbReference>
<keyword evidence="1" id="KW-0472">Membrane</keyword>